<evidence type="ECO:0000256" key="5">
    <source>
        <dbReference type="ARBA" id="ARBA00022801"/>
    </source>
</evidence>
<comment type="caution">
    <text evidence="9">The sequence shown here is derived from an EMBL/GenBank/DDBJ whole genome shotgun (WGS) entry which is preliminary data.</text>
</comment>
<evidence type="ECO:0000256" key="4">
    <source>
        <dbReference type="ARBA" id="ARBA00022723"/>
    </source>
</evidence>
<comment type="function">
    <text evidence="1 6">Removes the N-terminal methionine from nascent proteins. The N-terminal methionine is often cleaved when the second residue in the primary sequence is small and uncharged (Met-Ala-, Cys, Gly, Pro, Ser, Thr, or Val). Requires deformylation of the N(alpha)-formylated initiator methionine before it can be hydrolyzed.</text>
</comment>
<dbReference type="GO" id="GO:0006508">
    <property type="term" value="P:proteolysis"/>
    <property type="evidence" value="ECO:0007669"/>
    <property type="project" value="UniProtKB-KW"/>
</dbReference>
<feature type="binding site" evidence="6">
    <location>
        <position position="190"/>
    </location>
    <ligand>
        <name>substrate</name>
    </ligand>
</feature>
<evidence type="ECO:0000256" key="6">
    <source>
        <dbReference type="HAMAP-Rule" id="MF_01974"/>
    </source>
</evidence>
<feature type="binding site" evidence="6">
    <location>
        <position position="99"/>
    </location>
    <ligand>
        <name>a divalent metal cation</name>
        <dbReference type="ChEBI" id="CHEBI:60240"/>
        <label>1</label>
    </ligand>
</feature>
<evidence type="ECO:0000256" key="3">
    <source>
        <dbReference type="ARBA" id="ARBA00022670"/>
    </source>
</evidence>
<keyword evidence="4 6" id="KW-0479">Metal-binding</keyword>
<dbReference type="PRINTS" id="PR00599">
    <property type="entry name" value="MAPEPTIDASE"/>
</dbReference>
<organism evidence="9 10">
    <name type="scientific">Bowdeniella nasicola</name>
    <dbReference type="NCBI Taxonomy" id="208480"/>
    <lineage>
        <taxon>Bacteria</taxon>
        <taxon>Bacillati</taxon>
        <taxon>Actinomycetota</taxon>
        <taxon>Actinomycetes</taxon>
        <taxon>Actinomycetales</taxon>
        <taxon>Actinomycetaceae</taxon>
        <taxon>Bowdeniella</taxon>
    </lineage>
</organism>
<feature type="binding site" evidence="6">
    <location>
        <position position="246"/>
    </location>
    <ligand>
        <name>a divalent metal cation</name>
        <dbReference type="ChEBI" id="CHEBI:60240"/>
        <label>1</label>
    </ligand>
</feature>
<evidence type="ECO:0000256" key="2">
    <source>
        <dbReference type="ARBA" id="ARBA00022438"/>
    </source>
</evidence>
<protein>
    <recommendedName>
        <fullName evidence="6 7">Methionine aminopeptidase</fullName>
        <shortName evidence="6">MAP</shortName>
        <shortName evidence="6">MetAP</shortName>
        <ecNumber evidence="6 7">3.4.11.18</ecNumber>
    </recommendedName>
    <alternativeName>
        <fullName evidence="6">Peptidase M</fullName>
    </alternativeName>
</protein>
<feature type="binding site" evidence="6">
    <location>
        <position position="215"/>
    </location>
    <ligand>
        <name>a divalent metal cation</name>
        <dbReference type="ChEBI" id="CHEBI:60240"/>
        <label>2</label>
        <note>catalytic</note>
    </ligand>
</feature>
<gene>
    <name evidence="6" type="primary">map</name>
    <name evidence="9" type="ORF">BSZ39_00570</name>
</gene>
<dbReference type="InterPro" id="IPR002467">
    <property type="entry name" value="Pept_M24A_MAP1"/>
</dbReference>
<feature type="binding site" evidence="6">
    <location>
        <position position="183"/>
    </location>
    <ligand>
        <name>a divalent metal cation</name>
        <dbReference type="ChEBI" id="CHEBI:60240"/>
        <label>2</label>
        <note>catalytic</note>
    </ligand>
</feature>
<dbReference type="PANTHER" id="PTHR43330:SF27">
    <property type="entry name" value="METHIONINE AMINOPEPTIDASE"/>
    <property type="match status" value="1"/>
</dbReference>
<dbReference type="GO" id="GO:0004239">
    <property type="term" value="F:initiator methionyl aminopeptidase activity"/>
    <property type="evidence" value="ECO:0007669"/>
    <property type="project" value="UniProtKB-UniRule"/>
</dbReference>
<comment type="subunit">
    <text evidence="6">Monomer.</text>
</comment>
<dbReference type="Gene3D" id="3.90.230.10">
    <property type="entry name" value="Creatinase/methionine aminopeptidase superfamily"/>
    <property type="match status" value="1"/>
</dbReference>
<dbReference type="PANTHER" id="PTHR43330">
    <property type="entry name" value="METHIONINE AMINOPEPTIDASE"/>
    <property type="match status" value="1"/>
</dbReference>
<dbReference type="InterPro" id="IPR001714">
    <property type="entry name" value="Pept_M24_MAP"/>
</dbReference>
<feature type="binding site" evidence="6">
    <location>
        <position position="115"/>
    </location>
    <ligand>
        <name>a divalent metal cation</name>
        <dbReference type="ChEBI" id="CHEBI:60240"/>
        <label>2</label>
        <note>catalytic</note>
    </ligand>
</feature>
<keyword evidence="2 6" id="KW-0031">Aminopeptidase</keyword>
<dbReference type="InterPro" id="IPR036005">
    <property type="entry name" value="Creatinase/aminopeptidase-like"/>
</dbReference>
<dbReference type="PROSITE" id="PS00680">
    <property type="entry name" value="MAP_1"/>
    <property type="match status" value="1"/>
</dbReference>
<dbReference type="OrthoDB" id="9802055at2"/>
<feature type="binding site" evidence="6">
    <location>
        <position position="115"/>
    </location>
    <ligand>
        <name>a divalent metal cation</name>
        <dbReference type="ChEBI" id="CHEBI:60240"/>
        <label>1</label>
    </ligand>
</feature>
<dbReference type="EC" id="3.4.11.18" evidence="6 7"/>
<accession>A0A1Q5Q5K1</accession>
<reference evidence="10" key="1">
    <citation type="submission" date="2016-12" db="EMBL/GenBank/DDBJ databases">
        <authorList>
            <person name="Meng X."/>
        </authorList>
    </citation>
    <scope>NUCLEOTIDE SEQUENCE [LARGE SCALE GENOMIC DNA]</scope>
    <source>
        <strain evidence="10">DSM 19116</strain>
    </source>
</reference>
<dbReference type="AlphaFoldDB" id="A0A1Q5Q5K1"/>
<evidence type="ECO:0000256" key="1">
    <source>
        <dbReference type="ARBA" id="ARBA00002521"/>
    </source>
</evidence>
<name>A0A1Q5Q5K1_9ACTO</name>
<dbReference type="GO" id="GO:0046872">
    <property type="term" value="F:metal ion binding"/>
    <property type="evidence" value="ECO:0007669"/>
    <property type="project" value="UniProtKB-UniRule"/>
</dbReference>
<keyword evidence="5 6" id="KW-0378">Hydrolase</keyword>
<comment type="similarity">
    <text evidence="6">Belongs to the peptidase M24A family. Methionine aminopeptidase type 1 subfamily.</text>
</comment>
<evidence type="ECO:0000259" key="8">
    <source>
        <dbReference type="Pfam" id="PF00557"/>
    </source>
</evidence>
<feature type="binding site" evidence="6">
    <location>
        <position position="246"/>
    </location>
    <ligand>
        <name>a divalent metal cation</name>
        <dbReference type="ChEBI" id="CHEBI:60240"/>
        <label>2</label>
        <note>catalytic</note>
    </ligand>
</feature>
<comment type="cofactor">
    <cofactor evidence="6">
        <name>Co(2+)</name>
        <dbReference type="ChEBI" id="CHEBI:48828"/>
    </cofactor>
    <cofactor evidence="6">
        <name>Zn(2+)</name>
        <dbReference type="ChEBI" id="CHEBI:29105"/>
    </cofactor>
    <cofactor evidence="6">
        <name>Mn(2+)</name>
        <dbReference type="ChEBI" id="CHEBI:29035"/>
    </cofactor>
    <cofactor evidence="6">
        <name>Fe(2+)</name>
        <dbReference type="ChEBI" id="CHEBI:29033"/>
    </cofactor>
    <text evidence="6">Binds 2 divalent metal cations per subunit. Has a high-affinity and a low affinity metal-binding site. The true nature of the physiological cofactor is under debate. The enzyme is active with cobalt, zinc, manganese or divalent iron ions. Most likely, methionine aminopeptidases function as mononuclear Fe(2+)-metalloproteases under physiological conditions, and the catalytically relevant metal-binding site has been assigned to the histidine-containing high-affinity site.</text>
</comment>
<evidence type="ECO:0000313" key="10">
    <source>
        <dbReference type="Proteomes" id="UP000185628"/>
    </source>
</evidence>
<feature type="binding site" evidence="6">
    <location>
        <position position="82"/>
    </location>
    <ligand>
        <name>substrate</name>
    </ligand>
</feature>
<evidence type="ECO:0000256" key="7">
    <source>
        <dbReference type="RuleBase" id="RU003653"/>
    </source>
</evidence>
<dbReference type="STRING" id="208480.SAMN02910418_00944"/>
<dbReference type="HAMAP" id="MF_01974">
    <property type="entry name" value="MetAP_1"/>
    <property type="match status" value="1"/>
</dbReference>
<comment type="catalytic activity">
    <reaction evidence="6 7">
        <text>Release of N-terminal amino acids, preferentially methionine, from peptides and arylamides.</text>
        <dbReference type="EC" id="3.4.11.18"/>
    </reaction>
</comment>
<sequence>MMFGPKPEIKTRTQLAAMAEAGAIVYEMLTAVERAAEVGITTGELDAIAEKVCRDAGAKPNFKGYHGYPATVCLSVNEEIVHGIPGGRVLQDGDLISVDGGCSVAGPGGRRWHGDSARSFFVGTPSESDQRLSDVTREAMWQAIAALPGAKQLNVVGNAVSRVVAENPVDGRELGIVREYVGHGIGSAMHQPPDVLNYAAPKGPRIKSGMAVCIEPMLTLGEPDNETLDDDWTVVTLDGSRASHWEHSVALIDGGIRILTLPDGGAAELARFGITPVEL</sequence>
<dbReference type="CDD" id="cd01086">
    <property type="entry name" value="MetAP1"/>
    <property type="match status" value="1"/>
</dbReference>
<dbReference type="GO" id="GO:0005829">
    <property type="term" value="C:cytosol"/>
    <property type="evidence" value="ECO:0007669"/>
    <property type="project" value="TreeGrafter"/>
</dbReference>
<evidence type="ECO:0000313" key="9">
    <source>
        <dbReference type="EMBL" id="OKL55063.1"/>
    </source>
</evidence>
<dbReference type="Pfam" id="PF00557">
    <property type="entry name" value="Peptidase_M24"/>
    <property type="match status" value="1"/>
</dbReference>
<feature type="domain" description="Peptidase M24" evidence="8">
    <location>
        <begin position="17"/>
        <end position="249"/>
    </location>
</feature>
<dbReference type="EMBL" id="MQVR01000002">
    <property type="protein sequence ID" value="OKL55063.1"/>
    <property type="molecule type" value="Genomic_DNA"/>
</dbReference>
<dbReference type="Proteomes" id="UP000185628">
    <property type="component" value="Unassembled WGS sequence"/>
</dbReference>
<dbReference type="InterPro" id="IPR000994">
    <property type="entry name" value="Pept_M24"/>
</dbReference>
<dbReference type="NCBIfam" id="TIGR00500">
    <property type="entry name" value="met_pdase_I"/>
    <property type="match status" value="1"/>
</dbReference>
<keyword evidence="3 6" id="KW-0645">Protease</keyword>
<dbReference type="GO" id="GO:0070006">
    <property type="term" value="F:metalloaminopeptidase activity"/>
    <property type="evidence" value="ECO:0007669"/>
    <property type="project" value="UniProtKB-UniRule"/>
</dbReference>
<keyword evidence="10" id="KW-1185">Reference proteome</keyword>
<proteinExistence type="inferred from homology"/>
<dbReference type="SUPFAM" id="SSF55920">
    <property type="entry name" value="Creatinase/aminopeptidase"/>
    <property type="match status" value="1"/>
</dbReference>